<dbReference type="PANTHER" id="PTHR14379">
    <property type="entry name" value="LIMKAIN B LKAP"/>
    <property type="match status" value="1"/>
</dbReference>
<dbReference type="EMBL" id="CABITT030000008">
    <property type="protein sequence ID" value="VVB14599.1"/>
    <property type="molecule type" value="Genomic_DNA"/>
</dbReference>
<dbReference type="Proteomes" id="UP000489600">
    <property type="component" value="Unassembled WGS sequence"/>
</dbReference>
<evidence type="ECO:0000313" key="2">
    <source>
        <dbReference type="Proteomes" id="UP000489600"/>
    </source>
</evidence>
<reference evidence="1" key="1">
    <citation type="submission" date="2019-07" db="EMBL/GenBank/DDBJ databases">
        <authorList>
            <person name="Dittberner H."/>
        </authorList>
    </citation>
    <scope>NUCLEOTIDE SEQUENCE [LARGE SCALE GENOMIC DNA]</scope>
</reference>
<dbReference type="PANTHER" id="PTHR14379:SF58">
    <property type="entry name" value="NYN DOMAIN-CONTAINING PROTEIN"/>
    <property type="match status" value="1"/>
</dbReference>
<organism evidence="1 2">
    <name type="scientific">Arabis nemorensis</name>
    <dbReference type="NCBI Taxonomy" id="586526"/>
    <lineage>
        <taxon>Eukaryota</taxon>
        <taxon>Viridiplantae</taxon>
        <taxon>Streptophyta</taxon>
        <taxon>Embryophyta</taxon>
        <taxon>Tracheophyta</taxon>
        <taxon>Spermatophyta</taxon>
        <taxon>Magnoliopsida</taxon>
        <taxon>eudicotyledons</taxon>
        <taxon>Gunneridae</taxon>
        <taxon>Pentapetalae</taxon>
        <taxon>rosids</taxon>
        <taxon>malvids</taxon>
        <taxon>Brassicales</taxon>
        <taxon>Brassicaceae</taxon>
        <taxon>Arabideae</taxon>
        <taxon>Arabis</taxon>
    </lineage>
</organism>
<dbReference type="CDD" id="cd10910">
    <property type="entry name" value="PIN_limkain_b1_N_like"/>
    <property type="match status" value="2"/>
</dbReference>
<evidence type="ECO:0000313" key="1">
    <source>
        <dbReference type="EMBL" id="VVB14599.1"/>
    </source>
</evidence>
<name>A0A565CLS1_9BRAS</name>
<accession>A0A565CLS1</accession>
<comment type="caution">
    <text evidence="1">The sequence shown here is derived from an EMBL/GenBank/DDBJ whole genome shotgun (WGS) entry which is preliminary data.</text>
</comment>
<dbReference type="InterPro" id="IPR024768">
    <property type="entry name" value="Marf1"/>
</dbReference>
<dbReference type="GO" id="GO:0005777">
    <property type="term" value="C:peroxisome"/>
    <property type="evidence" value="ECO:0007669"/>
    <property type="project" value="InterPro"/>
</dbReference>
<sequence>MVFLAGPCTRVYWDVVDFPFPDGVDPSLIYQNMQLFLEEKGFLGELSIMAYVDKENFADELIDVYENSGITIIHHPHLDWAYSHYNVLLAMPQLSEVLPSKLHTVSFDCLSTRLLDGGKPIDSPVETIFTETIFTGPCTRVFWDVVDFPFPNGVDPALIYQNMKLILENKGFLGELSIMAYVDKENFADELLDVYGITIIHHPHQGDTYARVDKTDFLNALEALEDRYYNVLLALPQDLSSSELHTVSFEWLSTSLLDQSGTLQGLNHEWNHKRKSREENVGFSDGLATLDPQQFSRSQITVFWDVQDCVTKIGSALRGKGYHGEVLIRPYVDGDFQWQWVPDSDCRDMDVDLLTRVDRNKYAKVTRMLLDLLFWAMNNDDIPQSFMLILKPDTKCNSVIKALEHRGFNLILGPSDEVSLQLCKSPPDGKKRINQSIKLQGRKLTEVSRKHARSSIAVFWLLGEDCPSNPTLMRWNIESTLEKKGYTEIVSFTVYVDEGKLSNELEHAYYNSGMSVQPVPEEFGRTKIDIMAWDMIKWTFSISEPSHFLVIAKPFQDVVLDCLLEDFERRGLNVLFELPDYMVSFGSSVWSAKSLLDGSCSAPI</sequence>
<proteinExistence type="predicted"/>
<evidence type="ECO:0008006" key="3">
    <source>
        <dbReference type="Google" id="ProtNLM"/>
    </source>
</evidence>
<protein>
    <recommendedName>
        <fullName evidence="3">NYN domain-containing protein</fullName>
    </recommendedName>
</protein>
<keyword evidence="2" id="KW-1185">Reference proteome</keyword>
<dbReference type="GO" id="GO:0010468">
    <property type="term" value="P:regulation of gene expression"/>
    <property type="evidence" value="ECO:0007669"/>
    <property type="project" value="InterPro"/>
</dbReference>
<dbReference type="OrthoDB" id="1113789at2759"/>
<dbReference type="AlphaFoldDB" id="A0A565CLS1"/>
<gene>
    <name evidence="1" type="ORF">ANE_LOCUS25043</name>
</gene>